<dbReference type="AlphaFoldDB" id="A0A835SF01"/>
<reference evidence="3 4" key="1">
    <citation type="journal article" date="2020" name="Nat. Food">
        <title>A phased Vanilla planifolia genome enables genetic improvement of flavour and production.</title>
        <authorList>
            <person name="Hasing T."/>
            <person name="Tang H."/>
            <person name="Brym M."/>
            <person name="Khazi F."/>
            <person name="Huang T."/>
            <person name="Chambers A.H."/>
        </authorList>
    </citation>
    <scope>NUCLEOTIDE SEQUENCE [LARGE SCALE GENOMIC DNA]</scope>
    <source>
        <tissue evidence="2">Leaf</tissue>
    </source>
</reference>
<evidence type="ECO:0000313" key="2">
    <source>
        <dbReference type="EMBL" id="KAG0502518.1"/>
    </source>
</evidence>
<evidence type="ECO:0000313" key="4">
    <source>
        <dbReference type="Proteomes" id="UP000639772"/>
    </source>
</evidence>
<evidence type="ECO:0000313" key="1">
    <source>
        <dbReference type="EMBL" id="KAG0498289.1"/>
    </source>
</evidence>
<gene>
    <name evidence="2" type="ORF">HPP92_002590</name>
    <name evidence="1" type="ORF">HPP92_002980</name>
</gene>
<organism evidence="2 4">
    <name type="scientific">Vanilla planifolia</name>
    <name type="common">Vanilla</name>
    <dbReference type="NCBI Taxonomy" id="51239"/>
    <lineage>
        <taxon>Eukaryota</taxon>
        <taxon>Viridiplantae</taxon>
        <taxon>Streptophyta</taxon>
        <taxon>Embryophyta</taxon>
        <taxon>Tracheophyta</taxon>
        <taxon>Spermatophyta</taxon>
        <taxon>Magnoliopsida</taxon>
        <taxon>Liliopsida</taxon>
        <taxon>Asparagales</taxon>
        <taxon>Orchidaceae</taxon>
        <taxon>Vanilloideae</taxon>
        <taxon>Vanilleae</taxon>
        <taxon>Vanilla</taxon>
    </lineage>
</organism>
<proteinExistence type="predicted"/>
<dbReference type="EMBL" id="JADCNL010000001">
    <property type="protein sequence ID" value="KAG0498289.1"/>
    <property type="molecule type" value="Genomic_DNA"/>
</dbReference>
<evidence type="ECO:0000313" key="3">
    <source>
        <dbReference type="Proteomes" id="UP000636800"/>
    </source>
</evidence>
<name>A0A835SF01_VANPL</name>
<protein>
    <submittedName>
        <fullName evidence="2">Uncharacterized protein</fullName>
    </submittedName>
</protein>
<comment type="caution">
    <text evidence="2">The sequence shown here is derived from an EMBL/GenBank/DDBJ whole genome shotgun (WGS) entry which is preliminary data.</text>
</comment>
<dbReference type="Proteomes" id="UP000639772">
    <property type="component" value="Chromosome 1"/>
</dbReference>
<dbReference type="EMBL" id="JADCNM010000001">
    <property type="protein sequence ID" value="KAG0502518.1"/>
    <property type="molecule type" value="Genomic_DNA"/>
</dbReference>
<keyword evidence="3" id="KW-1185">Reference proteome</keyword>
<sequence>MAAAAVAATLMPGSSIHGRNIRLRSSRRVVPRTLPSVHAVRVKALLFFFMPMLNDLMAVGDNIDYRVLIHRRSIELRSGFVVLWTLPSDRLAKV</sequence>
<dbReference type="Proteomes" id="UP000636800">
    <property type="component" value="Chromosome 1"/>
</dbReference>
<accession>A0A835SF01</accession>